<dbReference type="PANTHER" id="PTHR30108:SF17">
    <property type="entry name" value="FERULIC ACID DECARBOXYLASE 1"/>
    <property type="match status" value="1"/>
</dbReference>
<dbReference type="OrthoDB" id="4878259at2759"/>
<dbReference type="Pfam" id="PF01977">
    <property type="entry name" value="UbiD"/>
    <property type="match status" value="1"/>
</dbReference>
<evidence type="ECO:0000259" key="2">
    <source>
        <dbReference type="Pfam" id="PF20696"/>
    </source>
</evidence>
<dbReference type="AlphaFoldDB" id="A0A8H4KII9"/>
<dbReference type="EMBL" id="JAADJG010000251">
    <property type="protein sequence ID" value="KAF4450353.1"/>
    <property type="molecule type" value="Genomic_DNA"/>
</dbReference>
<dbReference type="SUPFAM" id="SSF143968">
    <property type="entry name" value="UbiD C-terminal domain-like"/>
    <property type="match status" value="1"/>
</dbReference>
<sequence length="338" mass="37811">MASRTLPEMDFHSFAESLEADGDLVSITKNVFRTLLSMIVIAPGISDVRQTDRELVPVQVDEVWVGMIRPDSLFRTLRSEPSFERSIAHAMVYDRNHLVGLVIKPQHLWQIHEMWKKEGRDMPWALAFGVPPAAIMASSMPLPNGLLEAEYIGSLVGSSLDVVKCETNGLYVPANSEIVFEGTCSITKTAPEGPFGEMHGYVFPGDSHPWPMYTVDLITHRNDAIMLVCNSAAEIGFLLKSKGLSIREAFSPFEYQVTWVALQVDTQKLRELKTTSEKFCREIGNLVFNHKVGYTIHRLVIVGGGIDVYDFKDVIWAFCTRCRPNMDGTSLKTLPGFP</sequence>
<organism evidence="3 4">
    <name type="scientific">Fusarium austroafricanum</name>
    <dbReference type="NCBI Taxonomy" id="2364996"/>
    <lineage>
        <taxon>Eukaryota</taxon>
        <taxon>Fungi</taxon>
        <taxon>Dikarya</taxon>
        <taxon>Ascomycota</taxon>
        <taxon>Pezizomycotina</taxon>
        <taxon>Sordariomycetes</taxon>
        <taxon>Hypocreomycetidae</taxon>
        <taxon>Hypocreales</taxon>
        <taxon>Nectriaceae</taxon>
        <taxon>Fusarium</taxon>
        <taxon>Fusarium concolor species complex</taxon>
    </lineage>
</organism>
<gene>
    <name evidence="3" type="ORF">F53441_6477</name>
</gene>
<protein>
    <submittedName>
        <fullName evidence="3">Putative 3-polyprenyl-4-hydroxybenzoate decarboxylase</fullName>
    </submittedName>
</protein>
<comment type="caution">
    <text evidence="3">The sequence shown here is derived from an EMBL/GenBank/DDBJ whole genome shotgun (WGS) entry which is preliminary data.</text>
</comment>
<dbReference type="SUPFAM" id="SSF50475">
    <property type="entry name" value="FMN-binding split barrel"/>
    <property type="match status" value="1"/>
</dbReference>
<evidence type="ECO:0000313" key="4">
    <source>
        <dbReference type="Proteomes" id="UP000605986"/>
    </source>
</evidence>
<evidence type="ECO:0000259" key="1">
    <source>
        <dbReference type="Pfam" id="PF01977"/>
    </source>
</evidence>
<dbReference type="InterPro" id="IPR048304">
    <property type="entry name" value="UbiD_Rift_dom"/>
</dbReference>
<dbReference type="Pfam" id="PF20696">
    <property type="entry name" value="UbiD_C"/>
    <property type="match status" value="1"/>
</dbReference>
<accession>A0A8H4KII9</accession>
<dbReference type="GO" id="GO:0046281">
    <property type="term" value="P:cinnamic acid catabolic process"/>
    <property type="evidence" value="ECO:0007669"/>
    <property type="project" value="TreeGrafter"/>
</dbReference>
<reference evidence="3" key="1">
    <citation type="submission" date="2020-01" db="EMBL/GenBank/DDBJ databases">
        <title>Identification and distribution of gene clusters putatively required for synthesis of sphingolipid metabolism inhibitors in phylogenetically diverse species of the filamentous fungus Fusarium.</title>
        <authorList>
            <person name="Kim H.-S."/>
            <person name="Busman M."/>
            <person name="Brown D.W."/>
            <person name="Divon H."/>
            <person name="Uhlig S."/>
            <person name="Proctor R.H."/>
        </authorList>
    </citation>
    <scope>NUCLEOTIDE SEQUENCE</scope>
    <source>
        <strain evidence="3">NRRL 53441</strain>
    </source>
</reference>
<proteinExistence type="predicted"/>
<dbReference type="Gene3D" id="3.40.1670.10">
    <property type="entry name" value="UbiD C-terminal domain-like"/>
    <property type="match status" value="1"/>
</dbReference>
<dbReference type="GO" id="GO:0033494">
    <property type="term" value="P:ferulate metabolic process"/>
    <property type="evidence" value="ECO:0007669"/>
    <property type="project" value="TreeGrafter"/>
</dbReference>
<dbReference type="PANTHER" id="PTHR30108">
    <property type="entry name" value="3-OCTAPRENYL-4-HYDROXYBENZOATE CARBOXY-LYASE-RELATED"/>
    <property type="match status" value="1"/>
</dbReference>
<dbReference type="InterPro" id="IPR002830">
    <property type="entry name" value="UbiD"/>
</dbReference>
<feature type="domain" description="3-octaprenyl-4-hydroxybenzoate carboxy-lyase-like Rift-related" evidence="1">
    <location>
        <begin position="86"/>
        <end position="228"/>
    </location>
</feature>
<dbReference type="Proteomes" id="UP000605986">
    <property type="component" value="Unassembled WGS sequence"/>
</dbReference>
<keyword evidence="4" id="KW-1185">Reference proteome</keyword>
<dbReference type="GO" id="GO:0016831">
    <property type="term" value="F:carboxy-lyase activity"/>
    <property type="evidence" value="ECO:0007669"/>
    <property type="project" value="InterPro"/>
</dbReference>
<evidence type="ECO:0000313" key="3">
    <source>
        <dbReference type="EMBL" id="KAF4450353.1"/>
    </source>
</evidence>
<dbReference type="GO" id="GO:0005737">
    <property type="term" value="C:cytoplasm"/>
    <property type="evidence" value="ECO:0007669"/>
    <property type="project" value="TreeGrafter"/>
</dbReference>
<dbReference type="InterPro" id="IPR049381">
    <property type="entry name" value="UbiD-like_C"/>
</dbReference>
<name>A0A8H4KII9_9HYPO</name>
<feature type="domain" description="3-octaprenyl-4-hydroxybenzoate carboxy-lyase-like C-terminal" evidence="2">
    <location>
        <begin position="232"/>
        <end position="337"/>
    </location>
</feature>